<accession>A0A2A5WVV3</accession>
<proteinExistence type="predicted"/>
<dbReference type="AlphaFoldDB" id="A0A2A5WVV3"/>
<dbReference type="EMBL" id="NTKD01000012">
    <property type="protein sequence ID" value="PDH40418.1"/>
    <property type="molecule type" value="Genomic_DNA"/>
</dbReference>
<comment type="caution">
    <text evidence="1">The sequence shown here is derived from an EMBL/GenBank/DDBJ whole genome shotgun (WGS) entry which is preliminary data.</text>
</comment>
<reference evidence="1 2" key="1">
    <citation type="submission" date="2017-08" db="EMBL/GenBank/DDBJ databases">
        <title>Fine stratification of microbial communities through a metagenomic profile of the photic zone.</title>
        <authorList>
            <person name="Haro-Moreno J.M."/>
            <person name="Lopez-Perez M."/>
            <person name="De La Torre J."/>
            <person name="Picazo A."/>
            <person name="Camacho A."/>
            <person name="Rodriguez-Valera F."/>
        </authorList>
    </citation>
    <scope>NUCLEOTIDE SEQUENCE [LARGE SCALE GENOMIC DNA]</scope>
    <source>
        <strain evidence="1">MED-G24</strain>
    </source>
</reference>
<sequence length="84" mass="9445">MVRQSQTRDGEWAVDIQAVVSSDKLHGNITLLLRQIDNPKSMVIVDPTARSRSEFSRQAHREINAALLAEGFEVINQDVSSQLR</sequence>
<name>A0A2A5WVV3_9GAMM</name>
<evidence type="ECO:0000313" key="2">
    <source>
        <dbReference type="Proteomes" id="UP000219327"/>
    </source>
</evidence>
<organism evidence="1 2">
    <name type="scientific">OM182 bacterium MED-G24</name>
    <dbReference type="NCBI Taxonomy" id="1986255"/>
    <lineage>
        <taxon>Bacteria</taxon>
        <taxon>Pseudomonadati</taxon>
        <taxon>Pseudomonadota</taxon>
        <taxon>Gammaproteobacteria</taxon>
        <taxon>OMG group</taxon>
        <taxon>OM182 clade</taxon>
    </lineage>
</organism>
<evidence type="ECO:0000313" key="1">
    <source>
        <dbReference type="EMBL" id="PDH40418.1"/>
    </source>
</evidence>
<dbReference type="Proteomes" id="UP000219327">
    <property type="component" value="Unassembled WGS sequence"/>
</dbReference>
<protein>
    <submittedName>
        <fullName evidence="1">Uncharacterized protein</fullName>
    </submittedName>
</protein>
<gene>
    <name evidence="1" type="ORF">CNE99_03715</name>
</gene>